<name>A0AAV2F4Y2_9ROSI</name>
<keyword evidence="2" id="KW-1185">Reference proteome</keyword>
<organism evidence="1 2">
    <name type="scientific">Linum trigynum</name>
    <dbReference type="NCBI Taxonomy" id="586398"/>
    <lineage>
        <taxon>Eukaryota</taxon>
        <taxon>Viridiplantae</taxon>
        <taxon>Streptophyta</taxon>
        <taxon>Embryophyta</taxon>
        <taxon>Tracheophyta</taxon>
        <taxon>Spermatophyta</taxon>
        <taxon>Magnoliopsida</taxon>
        <taxon>eudicotyledons</taxon>
        <taxon>Gunneridae</taxon>
        <taxon>Pentapetalae</taxon>
        <taxon>rosids</taxon>
        <taxon>fabids</taxon>
        <taxon>Malpighiales</taxon>
        <taxon>Linaceae</taxon>
        <taxon>Linum</taxon>
    </lineage>
</organism>
<gene>
    <name evidence="1" type="ORF">LTRI10_LOCUS33699</name>
</gene>
<protein>
    <submittedName>
        <fullName evidence="1">Uncharacterized protein</fullName>
    </submittedName>
</protein>
<proteinExistence type="predicted"/>
<reference evidence="1 2" key="1">
    <citation type="submission" date="2024-04" db="EMBL/GenBank/DDBJ databases">
        <authorList>
            <person name="Fracassetti M."/>
        </authorList>
    </citation>
    <scope>NUCLEOTIDE SEQUENCE [LARGE SCALE GENOMIC DNA]</scope>
</reference>
<dbReference type="Proteomes" id="UP001497516">
    <property type="component" value="Chromosome 6"/>
</dbReference>
<dbReference type="AlphaFoldDB" id="A0AAV2F4Y2"/>
<sequence>MDEILRALSKLARDAEVRQGKPPISETTMGLEREVGEEPTAAAASLAAVAGAAKVAASAVTAAEAGRSASSTIRLGQATWRAGQVHFGTNGDTGLLPYRWPKRRRYDVALPKCWAMIMWAHGTMKKRGVWPGYPMGWVVGPRTNPRRG</sequence>
<evidence type="ECO:0000313" key="2">
    <source>
        <dbReference type="Proteomes" id="UP001497516"/>
    </source>
</evidence>
<dbReference type="EMBL" id="OZ034819">
    <property type="protein sequence ID" value="CAL1393102.1"/>
    <property type="molecule type" value="Genomic_DNA"/>
</dbReference>
<accession>A0AAV2F4Y2</accession>
<evidence type="ECO:0000313" key="1">
    <source>
        <dbReference type="EMBL" id="CAL1393102.1"/>
    </source>
</evidence>